<evidence type="ECO:0000259" key="5">
    <source>
        <dbReference type="Pfam" id="PF00135"/>
    </source>
</evidence>
<evidence type="ECO:0000256" key="3">
    <source>
        <dbReference type="RuleBase" id="RU361235"/>
    </source>
</evidence>
<name>M3CWC3_SPHMS</name>
<dbReference type="EC" id="3.1.1.-" evidence="3"/>
<accession>M3CWC3</accession>
<feature type="domain" description="Carboxylesterase type B" evidence="5">
    <location>
        <begin position="87"/>
        <end position="591"/>
    </location>
</feature>
<dbReference type="Pfam" id="PF00135">
    <property type="entry name" value="COesterase"/>
    <property type="match status" value="1"/>
</dbReference>
<dbReference type="InterPro" id="IPR002018">
    <property type="entry name" value="CarbesteraseB"/>
</dbReference>
<feature type="compositionally biased region" description="Polar residues" evidence="4">
    <location>
        <begin position="114"/>
        <end position="124"/>
    </location>
</feature>
<feature type="region of interest" description="Disordered" evidence="4">
    <location>
        <begin position="108"/>
        <end position="133"/>
    </location>
</feature>
<evidence type="ECO:0000313" key="6">
    <source>
        <dbReference type="EMBL" id="EMF07966.1"/>
    </source>
</evidence>
<dbReference type="SUPFAM" id="SSF53474">
    <property type="entry name" value="alpha/beta-Hydrolases"/>
    <property type="match status" value="1"/>
</dbReference>
<dbReference type="HOGENOM" id="CLU_006586_10_5_1"/>
<gene>
    <name evidence="6" type="ORF">SEPMUDRAFT_74581</name>
</gene>
<protein>
    <recommendedName>
        <fullName evidence="3">Carboxylic ester hydrolase</fullName>
        <ecNumber evidence="3">3.1.1.-</ecNumber>
    </recommendedName>
</protein>
<keyword evidence="7" id="KW-1185">Reference proteome</keyword>
<dbReference type="ESTHER" id="sphms-m3cwc3">
    <property type="family name" value="Fungal_carboxylesterase_lipase"/>
</dbReference>
<dbReference type="OrthoDB" id="408631at2759"/>
<dbReference type="InterPro" id="IPR019826">
    <property type="entry name" value="Carboxylesterase_B_AS"/>
</dbReference>
<dbReference type="STRING" id="692275.M3CWC3"/>
<comment type="similarity">
    <text evidence="1 3">Belongs to the type-B carboxylesterase/lipase family.</text>
</comment>
<evidence type="ECO:0000256" key="2">
    <source>
        <dbReference type="ARBA" id="ARBA00022801"/>
    </source>
</evidence>
<dbReference type="GeneID" id="27907207"/>
<evidence type="ECO:0000256" key="1">
    <source>
        <dbReference type="ARBA" id="ARBA00005964"/>
    </source>
</evidence>
<dbReference type="InterPro" id="IPR050309">
    <property type="entry name" value="Type-B_Carboxylest/Lipase"/>
</dbReference>
<evidence type="ECO:0000313" key="7">
    <source>
        <dbReference type="Proteomes" id="UP000016931"/>
    </source>
</evidence>
<dbReference type="PANTHER" id="PTHR11559">
    <property type="entry name" value="CARBOXYLESTERASE"/>
    <property type="match status" value="1"/>
</dbReference>
<dbReference type="InterPro" id="IPR019819">
    <property type="entry name" value="Carboxylesterase_B_CS"/>
</dbReference>
<keyword evidence="2 3" id="KW-0378">Hydrolase</keyword>
<reference evidence="6 7" key="1">
    <citation type="journal article" date="2012" name="PLoS Pathog.">
        <title>Diverse lifestyles and strategies of plant pathogenesis encoded in the genomes of eighteen Dothideomycetes fungi.</title>
        <authorList>
            <person name="Ohm R.A."/>
            <person name="Feau N."/>
            <person name="Henrissat B."/>
            <person name="Schoch C.L."/>
            <person name="Horwitz B.A."/>
            <person name="Barry K.W."/>
            <person name="Condon B.J."/>
            <person name="Copeland A.C."/>
            <person name="Dhillon B."/>
            <person name="Glaser F."/>
            <person name="Hesse C.N."/>
            <person name="Kosti I."/>
            <person name="LaButti K."/>
            <person name="Lindquist E.A."/>
            <person name="Lucas S."/>
            <person name="Salamov A.A."/>
            <person name="Bradshaw R.E."/>
            <person name="Ciuffetti L."/>
            <person name="Hamelin R.C."/>
            <person name="Kema G.H.J."/>
            <person name="Lawrence C."/>
            <person name="Scott J.A."/>
            <person name="Spatafora J.W."/>
            <person name="Turgeon B.G."/>
            <person name="de Wit P.J.G.M."/>
            <person name="Zhong S."/>
            <person name="Goodwin S.B."/>
            <person name="Grigoriev I.V."/>
        </authorList>
    </citation>
    <scope>NUCLEOTIDE SEQUENCE [LARGE SCALE GENOMIC DNA]</scope>
    <source>
        <strain evidence="6 7">SO2202</strain>
    </source>
</reference>
<dbReference type="RefSeq" id="XP_016756087.1">
    <property type="nucleotide sequence ID" value="XM_016910070.1"/>
</dbReference>
<organism evidence="6 7">
    <name type="scientific">Sphaerulina musiva (strain SO2202)</name>
    <name type="common">Poplar stem canker fungus</name>
    <name type="synonym">Septoria musiva</name>
    <dbReference type="NCBI Taxonomy" id="692275"/>
    <lineage>
        <taxon>Eukaryota</taxon>
        <taxon>Fungi</taxon>
        <taxon>Dikarya</taxon>
        <taxon>Ascomycota</taxon>
        <taxon>Pezizomycotina</taxon>
        <taxon>Dothideomycetes</taxon>
        <taxon>Dothideomycetidae</taxon>
        <taxon>Mycosphaerellales</taxon>
        <taxon>Mycosphaerellaceae</taxon>
        <taxon>Sphaerulina</taxon>
    </lineage>
</organism>
<evidence type="ECO:0000256" key="4">
    <source>
        <dbReference type="SAM" id="MobiDB-lite"/>
    </source>
</evidence>
<dbReference type="InterPro" id="IPR029058">
    <property type="entry name" value="AB_hydrolase_fold"/>
</dbReference>
<proteinExistence type="inferred from homology"/>
<sequence length="609" mass="64934">MAAGVWNSGTPLLAGYNSSIGSPVEALIQQFVQGFGAPPQISLLTGLCAVVGVCAVVQSLLPRSVATAELPTVDLDYVLQKPTFLNTQYDVYVFSDIRYAAPPTGANRFRAPQTPLTDRSSVQSGGEGRACAQASPKWQTVSAQFVPRYVTGQTQFSPSDYQSGTVSPTPSSRETEDCLFLDVYAPRSVFENAGKGAGAPVIVQIYGGGFVSGVKDLNPAGFLERDRETGGDGIVVVSLNYRLGALGWLAGSALQSDGDANAGLLDQQFALQWVQKYIGRFGGNANNVTVIGESAGGASILHHITSYGGSRDPPSFQRAIVQSPAFFPVDDPTQTATTASRFLQYLGVSNLDEARAASFEAVYAASAQQIGDSQYGSFTYGPVVDGTFVPSLPGQLLSTGKYHKDNLQIIVGHNANEGIAFTSPFVNSDTTFAQFIGSNMSPSKATLSNLQYISNTLYPPIFDGSYGYTDQIGRASKATAEMIFTCNTFYLNTAFSNNTSSYSYLFAVPPAFHGSDVPFTYWPGPSSSIMGDFRTQIAVAMQTYFLNFVHSGRPDRGAGAGAGAGAAGSEVWERFGVGEEMLVFSVQAGIVLRPDDTVNERCRWWQMNL</sequence>
<dbReference type="Gene3D" id="3.40.50.1820">
    <property type="entry name" value="alpha/beta hydrolase"/>
    <property type="match status" value="1"/>
</dbReference>
<dbReference type="eggNOG" id="KOG4389">
    <property type="taxonomic scope" value="Eukaryota"/>
</dbReference>
<dbReference type="Proteomes" id="UP000016931">
    <property type="component" value="Unassembled WGS sequence"/>
</dbReference>
<dbReference type="EMBL" id="KB456272">
    <property type="protein sequence ID" value="EMF07966.1"/>
    <property type="molecule type" value="Genomic_DNA"/>
</dbReference>
<dbReference type="OMA" id="WGQFTYG"/>
<dbReference type="AlphaFoldDB" id="M3CWC3"/>
<dbReference type="GO" id="GO:0016787">
    <property type="term" value="F:hydrolase activity"/>
    <property type="evidence" value="ECO:0007669"/>
    <property type="project" value="UniProtKB-KW"/>
</dbReference>
<dbReference type="PROSITE" id="PS00941">
    <property type="entry name" value="CARBOXYLESTERASE_B_2"/>
    <property type="match status" value="1"/>
</dbReference>
<dbReference type="PROSITE" id="PS00122">
    <property type="entry name" value="CARBOXYLESTERASE_B_1"/>
    <property type="match status" value="1"/>
</dbReference>